<reference evidence="3 4" key="1">
    <citation type="submission" date="2018-11" db="EMBL/GenBank/DDBJ databases">
        <title>Parancylomarina longa gen. nov., sp. nov., isolated from sediments of southern Okinawa.</title>
        <authorList>
            <person name="Fu T."/>
        </authorList>
    </citation>
    <scope>NUCLEOTIDE SEQUENCE [LARGE SCALE GENOMIC DNA]</scope>
    <source>
        <strain evidence="3 4">T3-2 S1-C</strain>
    </source>
</reference>
<organism evidence="3 4">
    <name type="scientific">Ancylomarina longa</name>
    <dbReference type="NCBI Taxonomy" id="2487017"/>
    <lineage>
        <taxon>Bacteria</taxon>
        <taxon>Pseudomonadati</taxon>
        <taxon>Bacteroidota</taxon>
        <taxon>Bacteroidia</taxon>
        <taxon>Marinilabiliales</taxon>
        <taxon>Marinifilaceae</taxon>
        <taxon>Ancylomarina</taxon>
    </lineage>
</organism>
<keyword evidence="1" id="KW-0677">Repeat</keyword>
<dbReference type="Pfam" id="PF02494">
    <property type="entry name" value="HYR"/>
    <property type="match status" value="1"/>
</dbReference>
<gene>
    <name evidence="3" type="ORF">DLK05_07835</name>
</gene>
<dbReference type="RefSeq" id="WP_127343433.1">
    <property type="nucleotide sequence ID" value="NZ_RJJX01000008.1"/>
</dbReference>
<evidence type="ECO:0000313" key="3">
    <source>
        <dbReference type="EMBL" id="RUT78477.1"/>
    </source>
</evidence>
<evidence type="ECO:0000259" key="2">
    <source>
        <dbReference type="PROSITE" id="PS50825"/>
    </source>
</evidence>
<dbReference type="Proteomes" id="UP000282985">
    <property type="component" value="Unassembled WGS sequence"/>
</dbReference>
<sequence length="583" mass="61182">MTKHFYIKFFILVFLIFWLKVDLYAQTVLSASESVCAGELRSYRVEGFANSNIYWTVTGGVIINDGVSQGTSFNETTVISGLVYESVIQVQWSSAGSYVLTAREETPNSCVSGDLNLTVTVNALPDISSFGFTVSSLVCKNTSPSVIVTGLSPNTAYTIGFNDNGVSKLQNITTNASGDANLTVDIITSDATYNIESVAFNDGGTNCVANPAPSLLAKTALIDNVDPLVACVGNQTRSNDAGVCYYTASGTEFDLVSYSDNCTVASVTNDFNGGNSLNGAQFPKGTTTVAWTVTDNSGNTNTCSFDVIVSDNEDPVADVASLSDVVAQCSVSSLVAPTASDNCSAVTVTNDASLPINTQGTTVVTWTYKDAVGNSSTQTQNVVITDNTAPVADVASLSDVVAQCSVSSLVAPTASDNCSAVTVTNDASLPINTQGTTVVTWTYTDVVGNTSTQTQNVIVDDTTDPVLADLSDLSIDDCAQDETSIPQVKSFAGLDLPSGRYSDNCSSTFTVQYKIQLPDTSYANSYGSAALGASSAADPSGFEFPEGISTLYFRVLDQSGNISNEKTYTISVNHKPNPSEINY</sequence>
<name>A0A434AVG1_9BACT</name>
<dbReference type="PANTHER" id="PTHR24273:SF32">
    <property type="entry name" value="HYALIN"/>
    <property type="match status" value="1"/>
</dbReference>
<dbReference type="OrthoDB" id="1121493at2"/>
<dbReference type="EMBL" id="RJJX01000008">
    <property type="protein sequence ID" value="RUT78477.1"/>
    <property type="molecule type" value="Genomic_DNA"/>
</dbReference>
<dbReference type="PROSITE" id="PS50825">
    <property type="entry name" value="HYR"/>
    <property type="match status" value="1"/>
</dbReference>
<comment type="caution">
    <text evidence="3">The sequence shown here is derived from an EMBL/GenBank/DDBJ whole genome shotgun (WGS) entry which is preliminary data.</text>
</comment>
<accession>A0A434AVG1</accession>
<keyword evidence="4" id="KW-1185">Reference proteome</keyword>
<dbReference type="AlphaFoldDB" id="A0A434AVG1"/>
<feature type="domain" description="HYR" evidence="2">
    <location>
        <begin position="222"/>
        <end position="311"/>
    </location>
</feature>
<protein>
    <submittedName>
        <fullName evidence="3">HYR domain-containing protein</fullName>
    </submittedName>
</protein>
<proteinExistence type="predicted"/>
<evidence type="ECO:0000313" key="4">
    <source>
        <dbReference type="Proteomes" id="UP000282985"/>
    </source>
</evidence>
<dbReference type="InterPro" id="IPR003410">
    <property type="entry name" value="HYR_dom"/>
</dbReference>
<evidence type="ECO:0000256" key="1">
    <source>
        <dbReference type="ARBA" id="ARBA00022737"/>
    </source>
</evidence>
<dbReference type="PANTHER" id="PTHR24273">
    <property type="entry name" value="FI04643P-RELATED"/>
    <property type="match status" value="1"/>
</dbReference>